<protein>
    <recommendedName>
        <fullName evidence="3">SLH domain-containing protein</fullName>
    </recommendedName>
</protein>
<dbReference type="InterPro" id="IPR001119">
    <property type="entry name" value="SLH_dom"/>
</dbReference>
<evidence type="ECO:0000313" key="5">
    <source>
        <dbReference type="Proteomes" id="UP000030153"/>
    </source>
</evidence>
<comment type="caution">
    <text evidence="4">The sequence shown here is derived from an EMBL/GenBank/DDBJ whole genome shotgun (WGS) entry which is preliminary data.</text>
</comment>
<evidence type="ECO:0000313" key="4">
    <source>
        <dbReference type="EMBL" id="KGP92734.1"/>
    </source>
</evidence>
<feature type="signal peptide" evidence="2">
    <location>
        <begin position="1"/>
        <end position="32"/>
    </location>
</feature>
<feature type="domain" description="SLH" evidence="3">
    <location>
        <begin position="38"/>
        <end position="101"/>
    </location>
</feature>
<name>A0A0A2UXS5_9BACI</name>
<dbReference type="InterPro" id="IPR051465">
    <property type="entry name" value="Cell_Envelope_Struct_Comp"/>
</dbReference>
<dbReference type="STRING" id="1385513.N780_13495"/>
<dbReference type="eggNOG" id="COG0737">
    <property type="taxonomic scope" value="Bacteria"/>
</dbReference>
<dbReference type="InterPro" id="IPR006311">
    <property type="entry name" value="TAT_signal"/>
</dbReference>
<dbReference type="EMBL" id="AVBG01000002">
    <property type="protein sequence ID" value="KGP92734.1"/>
    <property type="molecule type" value="Genomic_DNA"/>
</dbReference>
<dbReference type="RefSeq" id="WP_036779923.1">
    <property type="nucleotide sequence ID" value="NZ_AVBG01000002.1"/>
</dbReference>
<keyword evidence="5" id="KW-1185">Reference proteome</keyword>
<dbReference type="PANTHER" id="PTHR43308">
    <property type="entry name" value="OUTER MEMBRANE PROTEIN ALPHA-RELATED"/>
    <property type="match status" value="1"/>
</dbReference>
<evidence type="ECO:0000256" key="1">
    <source>
        <dbReference type="ARBA" id="ARBA00022729"/>
    </source>
</evidence>
<dbReference type="OrthoDB" id="5845122at2"/>
<reference evidence="4 5" key="1">
    <citation type="submission" date="2013-08" db="EMBL/GenBank/DDBJ databases">
        <title>Genome of Pontibacillus chungwhensis.</title>
        <authorList>
            <person name="Wang Q."/>
            <person name="Wang G."/>
        </authorList>
    </citation>
    <scope>NUCLEOTIDE SEQUENCE [LARGE SCALE GENOMIC DNA]</scope>
    <source>
        <strain evidence="4 5">BH030062</strain>
    </source>
</reference>
<feature type="chain" id="PRO_5038922705" description="SLH domain-containing protein" evidence="2">
    <location>
        <begin position="33"/>
        <end position="382"/>
    </location>
</feature>
<gene>
    <name evidence="4" type="ORF">N780_13495</name>
</gene>
<accession>A0A0A2UXS5</accession>
<dbReference type="AlphaFoldDB" id="A0A0A2UXS5"/>
<dbReference type="Proteomes" id="UP000030153">
    <property type="component" value="Unassembled WGS sequence"/>
</dbReference>
<dbReference type="PROSITE" id="PS51272">
    <property type="entry name" value="SLH"/>
    <property type="match status" value="2"/>
</dbReference>
<organism evidence="4 5">
    <name type="scientific">Pontibacillus chungwhensis BH030062</name>
    <dbReference type="NCBI Taxonomy" id="1385513"/>
    <lineage>
        <taxon>Bacteria</taxon>
        <taxon>Bacillati</taxon>
        <taxon>Bacillota</taxon>
        <taxon>Bacilli</taxon>
        <taxon>Bacillales</taxon>
        <taxon>Bacillaceae</taxon>
        <taxon>Pontibacillus</taxon>
    </lineage>
</organism>
<keyword evidence="1 2" id="KW-0732">Signal</keyword>
<proteinExistence type="predicted"/>
<sequence length="382" mass="40955">MAFQPKSYRKFVVASASAALVGAAVAPASAGAAEATTAAEAFTDVTVDTPHYEYINALYQEGVINGFEDGEFKRDEYVPRSQAAEMIFNALGLKEVDDLSSFTFTDVNDRLKGEIQALVNEEVFDGHSETDFGYAENLTREQMAKIISEAFDIPQKDVPNADFTDLMDTKLYPFINSVAAAGIVDGYEDGSFGVGDPIKRGDFAKMLYKAWEFANGGEPEPTPDLTLAEVGSAESTLPGVYSVSVPVSGLEGATKDSMVTLTVGEETIELAYDEELDSFADFQVSGYTLAELNAGTVEFETPEVKTVADLNGTASSTLPGVFAVEIGLDELQAEGVTSEDTVTLMIGEDSVELTYDEELDAFANFQVSGYTMEELMAATVSN</sequence>
<evidence type="ECO:0000256" key="2">
    <source>
        <dbReference type="SAM" id="SignalP"/>
    </source>
</evidence>
<dbReference type="PROSITE" id="PS51318">
    <property type="entry name" value="TAT"/>
    <property type="match status" value="1"/>
</dbReference>
<feature type="domain" description="SLH" evidence="3">
    <location>
        <begin position="158"/>
        <end position="221"/>
    </location>
</feature>
<evidence type="ECO:0000259" key="3">
    <source>
        <dbReference type="PROSITE" id="PS51272"/>
    </source>
</evidence>
<dbReference type="PANTHER" id="PTHR43308:SF5">
    <property type="entry name" value="S-LAYER PROTEIN _ PEPTIDOGLYCAN ENDO-BETA-N-ACETYLGLUCOSAMINIDASE"/>
    <property type="match status" value="1"/>
</dbReference>
<dbReference type="Pfam" id="PF00395">
    <property type="entry name" value="SLH"/>
    <property type="match status" value="2"/>
</dbReference>